<accession>A0AAW2GC61</accession>
<dbReference type="InterPro" id="IPR001270">
    <property type="entry name" value="ClpA/B"/>
</dbReference>
<keyword evidence="12" id="KW-1185">Reference proteome</keyword>
<dbReference type="PROSITE" id="PS00674">
    <property type="entry name" value="AAA"/>
    <property type="match status" value="1"/>
</dbReference>
<dbReference type="InterPro" id="IPR044539">
    <property type="entry name" value="Pch2-like"/>
</dbReference>
<gene>
    <name evidence="11" type="ORF">PUN28_006365</name>
</gene>
<dbReference type="CDD" id="cd19508">
    <property type="entry name" value="RecA-like_Pch2-like"/>
    <property type="match status" value="1"/>
</dbReference>
<dbReference type="AlphaFoldDB" id="A0AAW2GC61"/>
<dbReference type="Pfam" id="PF00004">
    <property type="entry name" value="AAA"/>
    <property type="match status" value="1"/>
</dbReference>
<dbReference type="PANTHER" id="PTHR45991:SF1">
    <property type="entry name" value="PACHYTENE CHECKPOINT PROTEIN 2 HOMOLOG"/>
    <property type="match status" value="1"/>
</dbReference>
<evidence type="ECO:0000313" key="11">
    <source>
        <dbReference type="EMBL" id="KAL0124469.1"/>
    </source>
</evidence>
<protein>
    <recommendedName>
        <fullName evidence="2">Pachytene checkpoint protein 2 homolog</fullName>
    </recommendedName>
</protein>
<evidence type="ECO:0000256" key="9">
    <source>
        <dbReference type="RuleBase" id="RU003651"/>
    </source>
</evidence>
<dbReference type="GO" id="GO:0007283">
    <property type="term" value="P:spermatogenesis"/>
    <property type="evidence" value="ECO:0007669"/>
    <property type="project" value="UniProtKB-KW"/>
</dbReference>
<evidence type="ECO:0000256" key="1">
    <source>
        <dbReference type="ARBA" id="ARBA00007271"/>
    </source>
</evidence>
<evidence type="ECO:0000256" key="2">
    <source>
        <dbReference type="ARBA" id="ARBA00022364"/>
    </source>
</evidence>
<dbReference type="GO" id="GO:0007131">
    <property type="term" value="P:reciprocal meiotic recombination"/>
    <property type="evidence" value="ECO:0007669"/>
    <property type="project" value="TreeGrafter"/>
</dbReference>
<evidence type="ECO:0000256" key="7">
    <source>
        <dbReference type="ARBA" id="ARBA00022943"/>
    </source>
</evidence>
<proteinExistence type="inferred from homology"/>
<keyword evidence="8" id="KW-0469">Meiosis</keyword>
<evidence type="ECO:0000256" key="6">
    <source>
        <dbReference type="ARBA" id="ARBA00022871"/>
    </source>
</evidence>
<dbReference type="EMBL" id="JADYXP020000005">
    <property type="protein sequence ID" value="KAL0124469.1"/>
    <property type="molecule type" value="Genomic_DNA"/>
</dbReference>
<keyword evidence="6" id="KW-0744">Spermatogenesis</keyword>
<sequence length="417" mass="47518">MDEETNVLHVEICRRANSCLTDSVIEEAVDAELQSWSEIPLDVILYSKKFFVNTEVQCHVESVICSSDYVEKGTMKISGATIKYYVYSLTQENAAIETIKCDSDELPVAAHWLLPAEEFHFMWENLYYDCDIKNNLLRYVETTMLFSDHGVNSNIISWNKVVLLHGPPGTGKTSMCKALAQKAVIRMGKRFTYGRFIEINSHSLFSKWFSESGKLVMKLFDEIKNLVQDENALICILIDEVESLAHARKSCSNGTEPSDSIRVVNALLTQLDQIKRYPNVLILTTSNMTEAIDLAFVDRADIKQYLGYPSEVAIYNIYYSCLKELMRTEILETEVIYDISQLKTLGYTEYANTKNSVRLLELSRESEGLTGRTLRKIPFLAHALYTSTNKVTLSKFLKAIHSIILKQQEQENALQQS</sequence>
<dbReference type="GO" id="GO:0005634">
    <property type="term" value="C:nucleus"/>
    <property type="evidence" value="ECO:0007669"/>
    <property type="project" value="TreeGrafter"/>
</dbReference>
<dbReference type="PANTHER" id="PTHR45991">
    <property type="entry name" value="PACHYTENE CHECKPOINT PROTEIN 2"/>
    <property type="match status" value="1"/>
</dbReference>
<feature type="domain" description="AAA+ ATPase" evidence="10">
    <location>
        <begin position="158"/>
        <end position="310"/>
    </location>
</feature>
<evidence type="ECO:0000256" key="3">
    <source>
        <dbReference type="ARBA" id="ARBA00022741"/>
    </source>
</evidence>
<reference evidence="11 12" key="1">
    <citation type="submission" date="2023-03" db="EMBL/GenBank/DDBJ databases">
        <title>High recombination rates correlate with genetic variation in Cardiocondyla obscurior ants.</title>
        <authorList>
            <person name="Errbii M."/>
        </authorList>
    </citation>
    <scope>NUCLEOTIDE SEQUENCE [LARGE SCALE GENOMIC DNA]</scope>
    <source>
        <strain evidence="11">Alpha-2009</strain>
        <tissue evidence="11">Whole body</tissue>
    </source>
</reference>
<dbReference type="InterPro" id="IPR027417">
    <property type="entry name" value="P-loop_NTPase"/>
</dbReference>
<dbReference type="GO" id="GO:0048477">
    <property type="term" value="P:oogenesis"/>
    <property type="evidence" value="ECO:0007669"/>
    <property type="project" value="UniProtKB-KW"/>
</dbReference>
<dbReference type="GO" id="GO:0005524">
    <property type="term" value="F:ATP binding"/>
    <property type="evidence" value="ECO:0007669"/>
    <property type="project" value="UniProtKB-KW"/>
</dbReference>
<evidence type="ECO:0000256" key="5">
    <source>
        <dbReference type="ARBA" id="ARBA00022840"/>
    </source>
</evidence>
<dbReference type="InterPro" id="IPR003593">
    <property type="entry name" value="AAA+_ATPase"/>
</dbReference>
<dbReference type="Gene3D" id="3.40.50.300">
    <property type="entry name" value="P-loop containing nucleotide triphosphate hydrolases"/>
    <property type="match status" value="1"/>
</dbReference>
<name>A0AAW2GC61_9HYME</name>
<comment type="caution">
    <text evidence="11">The sequence shown here is derived from an EMBL/GenBank/DDBJ whole genome shotgun (WGS) entry which is preliminary data.</text>
</comment>
<dbReference type="SMART" id="SM00382">
    <property type="entry name" value="AAA"/>
    <property type="match status" value="1"/>
</dbReference>
<dbReference type="PRINTS" id="PR00300">
    <property type="entry name" value="CLPPROTEASEA"/>
</dbReference>
<dbReference type="FunFam" id="3.40.50.300:FF:000662">
    <property type="entry name" value="Pachytene checkpoint protein 2 homolog"/>
    <property type="match status" value="1"/>
</dbReference>
<evidence type="ECO:0000259" key="10">
    <source>
        <dbReference type="SMART" id="SM00382"/>
    </source>
</evidence>
<dbReference type="GO" id="GO:0042802">
    <property type="term" value="F:identical protein binding"/>
    <property type="evidence" value="ECO:0007669"/>
    <property type="project" value="UniProtKB-ARBA"/>
</dbReference>
<dbReference type="GO" id="GO:0005694">
    <property type="term" value="C:chromosome"/>
    <property type="evidence" value="ECO:0007669"/>
    <property type="project" value="TreeGrafter"/>
</dbReference>
<dbReference type="InterPro" id="IPR003960">
    <property type="entry name" value="ATPase_AAA_CS"/>
</dbReference>
<dbReference type="Proteomes" id="UP001430953">
    <property type="component" value="Unassembled WGS sequence"/>
</dbReference>
<dbReference type="GO" id="GO:0051598">
    <property type="term" value="P:meiotic recombination checkpoint signaling"/>
    <property type="evidence" value="ECO:0007669"/>
    <property type="project" value="TreeGrafter"/>
</dbReference>
<organism evidence="11 12">
    <name type="scientific">Cardiocondyla obscurior</name>
    <dbReference type="NCBI Taxonomy" id="286306"/>
    <lineage>
        <taxon>Eukaryota</taxon>
        <taxon>Metazoa</taxon>
        <taxon>Ecdysozoa</taxon>
        <taxon>Arthropoda</taxon>
        <taxon>Hexapoda</taxon>
        <taxon>Insecta</taxon>
        <taxon>Pterygota</taxon>
        <taxon>Neoptera</taxon>
        <taxon>Endopterygota</taxon>
        <taxon>Hymenoptera</taxon>
        <taxon>Apocrita</taxon>
        <taxon>Aculeata</taxon>
        <taxon>Formicoidea</taxon>
        <taxon>Formicidae</taxon>
        <taxon>Myrmicinae</taxon>
        <taxon>Cardiocondyla</taxon>
    </lineage>
</organism>
<comment type="similarity">
    <text evidence="1">Belongs to the AAA ATPase family. PCH2 subfamily.</text>
</comment>
<dbReference type="Pfam" id="PF23242">
    <property type="entry name" value="AAA_lid_TRIP13_C"/>
    <property type="match status" value="1"/>
</dbReference>
<dbReference type="InterPro" id="IPR003959">
    <property type="entry name" value="ATPase_AAA_core"/>
</dbReference>
<dbReference type="InterPro" id="IPR058249">
    <property type="entry name" value="Pch2_C"/>
</dbReference>
<evidence type="ECO:0000256" key="8">
    <source>
        <dbReference type="ARBA" id="ARBA00023254"/>
    </source>
</evidence>
<dbReference type="SUPFAM" id="SSF52540">
    <property type="entry name" value="P-loop containing nucleoside triphosphate hydrolases"/>
    <property type="match status" value="1"/>
</dbReference>
<keyword evidence="5 9" id="KW-0067">ATP-binding</keyword>
<keyword evidence="4" id="KW-0221">Differentiation</keyword>
<keyword evidence="3 9" id="KW-0547">Nucleotide-binding</keyword>
<dbReference type="GO" id="GO:0016887">
    <property type="term" value="F:ATP hydrolysis activity"/>
    <property type="evidence" value="ECO:0007669"/>
    <property type="project" value="InterPro"/>
</dbReference>
<evidence type="ECO:0000256" key="4">
    <source>
        <dbReference type="ARBA" id="ARBA00022782"/>
    </source>
</evidence>
<keyword evidence="7" id="KW-0896">Oogenesis</keyword>
<evidence type="ECO:0000313" key="12">
    <source>
        <dbReference type="Proteomes" id="UP001430953"/>
    </source>
</evidence>